<organism evidence="6 7">
    <name type="scientific">Aminivibrio pyruvatiphilus</name>
    <dbReference type="NCBI Taxonomy" id="1005740"/>
    <lineage>
        <taxon>Bacteria</taxon>
        <taxon>Thermotogati</taxon>
        <taxon>Synergistota</taxon>
        <taxon>Synergistia</taxon>
        <taxon>Synergistales</taxon>
        <taxon>Aminobacteriaceae</taxon>
        <taxon>Aminivibrio</taxon>
    </lineage>
</organism>
<dbReference type="RefSeq" id="WP_133959202.1">
    <property type="nucleotide sequence ID" value="NZ_SORI01000034.1"/>
</dbReference>
<dbReference type="PANTHER" id="PTHR42953">
    <property type="entry name" value="HIGH-AFFINITY ZINC UPTAKE SYSTEM PROTEIN ZNUA-RELATED"/>
    <property type="match status" value="1"/>
</dbReference>
<evidence type="ECO:0000256" key="5">
    <source>
        <dbReference type="SAM" id="SignalP"/>
    </source>
</evidence>
<dbReference type="GO" id="GO:0046872">
    <property type="term" value="F:metal ion binding"/>
    <property type="evidence" value="ECO:0007669"/>
    <property type="project" value="InterPro"/>
</dbReference>
<dbReference type="InterPro" id="IPR006127">
    <property type="entry name" value="ZnuA-like"/>
</dbReference>
<dbReference type="AlphaFoldDB" id="A0A4R8LX06"/>
<accession>A0A4R8LX06</accession>
<dbReference type="EMBL" id="SORI01000034">
    <property type="protein sequence ID" value="TDY52710.1"/>
    <property type="molecule type" value="Genomic_DNA"/>
</dbReference>
<reference evidence="6 7" key="1">
    <citation type="submission" date="2019-03" db="EMBL/GenBank/DDBJ databases">
        <title>Genomic Encyclopedia of Type Strains, Phase IV (KMG-IV): sequencing the most valuable type-strain genomes for metagenomic binning, comparative biology and taxonomic classification.</title>
        <authorList>
            <person name="Goeker M."/>
        </authorList>
    </citation>
    <scope>NUCLEOTIDE SEQUENCE [LARGE SCALE GENOMIC DNA]</scope>
    <source>
        <strain evidence="6 7">DSM 25964</strain>
    </source>
</reference>
<dbReference type="OrthoDB" id="9810636at2"/>
<evidence type="ECO:0000256" key="1">
    <source>
        <dbReference type="ARBA" id="ARBA00011028"/>
    </source>
</evidence>
<dbReference type="Pfam" id="PF01297">
    <property type="entry name" value="ZnuA"/>
    <property type="match status" value="1"/>
</dbReference>
<name>A0A4R8LX06_9BACT</name>
<feature type="chain" id="PRO_5020858358" evidence="5">
    <location>
        <begin position="24"/>
        <end position="293"/>
    </location>
</feature>
<dbReference type="GO" id="GO:0030001">
    <property type="term" value="P:metal ion transport"/>
    <property type="evidence" value="ECO:0007669"/>
    <property type="project" value="InterPro"/>
</dbReference>
<evidence type="ECO:0000313" key="6">
    <source>
        <dbReference type="EMBL" id="TDY52710.1"/>
    </source>
</evidence>
<keyword evidence="3 5" id="KW-0732">Signal</keyword>
<evidence type="ECO:0000313" key="7">
    <source>
        <dbReference type="Proteomes" id="UP000295066"/>
    </source>
</evidence>
<keyword evidence="7" id="KW-1185">Reference proteome</keyword>
<evidence type="ECO:0000256" key="3">
    <source>
        <dbReference type="ARBA" id="ARBA00022729"/>
    </source>
</evidence>
<feature type="signal peptide" evidence="5">
    <location>
        <begin position="1"/>
        <end position="23"/>
    </location>
</feature>
<protein>
    <submittedName>
        <fullName evidence="6">Zinc transport system substrate-binding protein</fullName>
    </submittedName>
</protein>
<dbReference type="PANTHER" id="PTHR42953:SF3">
    <property type="entry name" value="HIGH-AFFINITY ZINC UPTAKE SYSTEM PROTEIN ZNUA"/>
    <property type="match status" value="1"/>
</dbReference>
<proteinExistence type="inferred from homology"/>
<comment type="similarity">
    <text evidence="1">Belongs to the bacterial solute-binding protein 9 family.</text>
</comment>
<keyword evidence="2" id="KW-0813">Transport</keyword>
<dbReference type="SUPFAM" id="SSF53807">
    <property type="entry name" value="Helical backbone' metal receptor"/>
    <property type="match status" value="1"/>
</dbReference>
<sequence length="293" mass="32252">MRQKLQAVFTALVILAAAFPASAKTTVFVSVLPQKYFTEQVGGERVEVSVLVERNRDPHTFEPLPAQMAALSQADGYISIGLPFEDSLLPRIRQLNPSLRVFAADRGIEKITGKDKDHHGHTHEHGHDHDHGGSDPHVWNGIREARTIAQNTCAALAELDPEGAEYFGRNLGNFLERLDALDAELRELFRGREGAAFLVFHPAWGYLAREYGLEEVAIEVDGKEPKAAEMAAVITDAKRRGVKVVFVSPQFSERSAETIARSIGAAVETVNPLSEEWEENIRAAARAIAEAAR</sequence>
<gene>
    <name evidence="6" type="ORF">C8D99_1348</name>
</gene>
<feature type="region of interest" description="Disordered" evidence="4">
    <location>
        <begin position="114"/>
        <end position="134"/>
    </location>
</feature>
<dbReference type="InterPro" id="IPR050492">
    <property type="entry name" value="Bact_metal-bind_prot9"/>
</dbReference>
<evidence type="ECO:0000256" key="4">
    <source>
        <dbReference type="SAM" id="MobiDB-lite"/>
    </source>
</evidence>
<dbReference type="Gene3D" id="3.40.50.1980">
    <property type="entry name" value="Nitrogenase molybdenum iron protein domain"/>
    <property type="match status" value="2"/>
</dbReference>
<dbReference type="Proteomes" id="UP000295066">
    <property type="component" value="Unassembled WGS sequence"/>
</dbReference>
<evidence type="ECO:0000256" key="2">
    <source>
        <dbReference type="ARBA" id="ARBA00022448"/>
    </source>
</evidence>
<comment type="caution">
    <text evidence="6">The sequence shown here is derived from an EMBL/GenBank/DDBJ whole genome shotgun (WGS) entry which is preliminary data.</text>
</comment>